<organism evidence="3 4">
    <name type="scientific">Flammeovirga kamogawensis</name>
    <dbReference type="NCBI Taxonomy" id="373891"/>
    <lineage>
        <taxon>Bacteria</taxon>
        <taxon>Pseudomonadati</taxon>
        <taxon>Bacteroidota</taxon>
        <taxon>Cytophagia</taxon>
        <taxon>Cytophagales</taxon>
        <taxon>Flammeovirgaceae</taxon>
        <taxon>Flammeovirga</taxon>
    </lineage>
</organism>
<feature type="signal peptide" evidence="1">
    <location>
        <begin position="1"/>
        <end position="25"/>
    </location>
</feature>
<dbReference type="InterPro" id="IPR026444">
    <property type="entry name" value="Secre_tail"/>
</dbReference>
<dbReference type="NCBIfam" id="TIGR04183">
    <property type="entry name" value="Por_Secre_tail"/>
    <property type="match status" value="1"/>
</dbReference>
<keyword evidence="4" id="KW-1185">Reference proteome</keyword>
<sequence length="767" mass="87605">MNVSKLKKQLLCLSCLLLLSFQSFADTFSSELLTDRVNVYWNTSMQVTFRYRISEGIWQEISYEYDDNNKPNGKTIGEGDGLAPGTRIDIKLSSTNIWIGDYERTYYVATTPSHAYASIHDDRIVVQWDENRYGGTPIDIRYRKSGENWKHLFNQTSGHIDLSQNGFSPGEVEVEYKFTNNDWSSAKKQSFTISNPGADFITVHKVEDRISVIWPSNKYGGSINLKYLIKDTNESNYRLMQTSGNIDLTPTNGFAPGDIDISYSFGINGSYEGNKQTVTISIADLITFTPIGDKLEINWPSYISNGNRFGGGTSFDFEFSDVSLLSQDVSPVEYRPANGFTPKEYEISYKYTSLNSWKKKTVRFTPNWTEFISVNVDGFEIVVDDWKNGTWGNSDLDFRFKETSENQWHQSNYSDMSSGFSFGQYHIDGLPSGVYDIQVKVPSSNDWNSLSQYSISHRDVALESISFEEEEDFILAKWNTSHYPLTTMDIRYRTAQEFTDNYSDWNYINDQSSGRVKIRPNNGFAPRTLMQIQVKFNATTTWPILREEHKTIASRKPTHYSAVMSGGIITITWNDRNSDGQIMYDGQPLARGTVNYTCGWGCSGSSPMILYGADPTNSQIENRKIIFDNYISGTITDIEIWWDYNGLADNSFDEFYTRNDRRCTIPLSNSSFRENNLQDEIGIENIFNFYPNPLVDQSTLEFNLGDQLEYEIKVYDLTGSVVHSKKGIGQNGINKLIIDKSDFSSKGIHIIELRSGKEIQRKKIIRN</sequence>
<dbReference type="EMBL" id="CP076128">
    <property type="protein sequence ID" value="QWG08626.1"/>
    <property type="molecule type" value="Genomic_DNA"/>
</dbReference>
<reference evidence="3 4" key="1">
    <citation type="submission" date="2021-05" db="EMBL/GenBank/DDBJ databases">
        <title>Comparative genomic studies on the polysaccharide-degrading batcterial strains of the Flammeovirga genus.</title>
        <authorList>
            <person name="Zewei F."/>
            <person name="Zheng Z."/>
            <person name="Yu L."/>
            <person name="Ruyue G."/>
            <person name="Yanhong M."/>
            <person name="Yuanyuan C."/>
            <person name="Jingyan G."/>
            <person name="Wenjun H."/>
        </authorList>
    </citation>
    <scope>NUCLEOTIDE SEQUENCE [LARGE SCALE GENOMIC DNA]</scope>
    <source>
        <strain evidence="3 4">YS10</strain>
    </source>
</reference>
<proteinExistence type="predicted"/>
<evidence type="ECO:0000259" key="2">
    <source>
        <dbReference type="Pfam" id="PF18962"/>
    </source>
</evidence>
<dbReference type="Proteomes" id="UP000682802">
    <property type="component" value="Chromosome 1"/>
</dbReference>
<accession>A0ABX8GYD2</accession>
<dbReference type="Pfam" id="PF18962">
    <property type="entry name" value="Por_Secre_tail"/>
    <property type="match status" value="1"/>
</dbReference>
<gene>
    <name evidence="3" type="ORF">KM029_06730</name>
</gene>
<evidence type="ECO:0000313" key="4">
    <source>
        <dbReference type="Proteomes" id="UP000682802"/>
    </source>
</evidence>
<name>A0ABX8GYD2_9BACT</name>
<evidence type="ECO:0000313" key="3">
    <source>
        <dbReference type="EMBL" id="QWG08626.1"/>
    </source>
</evidence>
<keyword evidence="1" id="KW-0732">Signal</keyword>
<feature type="chain" id="PRO_5046209070" evidence="1">
    <location>
        <begin position="26"/>
        <end position="767"/>
    </location>
</feature>
<evidence type="ECO:0000256" key="1">
    <source>
        <dbReference type="SAM" id="SignalP"/>
    </source>
</evidence>
<protein>
    <submittedName>
        <fullName evidence="3">T9SS type A sorting domain-containing protein</fullName>
    </submittedName>
</protein>
<feature type="domain" description="Secretion system C-terminal sorting" evidence="2">
    <location>
        <begin position="690"/>
        <end position="765"/>
    </location>
</feature>
<dbReference type="RefSeq" id="WP_144072540.1">
    <property type="nucleotide sequence ID" value="NZ_CP076128.1"/>
</dbReference>